<proteinExistence type="predicted"/>
<gene>
    <name evidence="2" type="ORF">RI129_006879</name>
</gene>
<dbReference type="EMBL" id="JAVRBK010000004">
    <property type="protein sequence ID" value="KAK5645579.1"/>
    <property type="molecule type" value="Genomic_DNA"/>
</dbReference>
<reference evidence="2 3" key="1">
    <citation type="journal article" date="2024" name="Insects">
        <title>An Improved Chromosome-Level Genome Assembly of the Firefly Pyrocoelia pectoralis.</title>
        <authorList>
            <person name="Fu X."/>
            <person name="Meyer-Rochow V.B."/>
            <person name="Ballantyne L."/>
            <person name="Zhu X."/>
        </authorList>
    </citation>
    <scope>NUCLEOTIDE SEQUENCE [LARGE SCALE GENOMIC DNA]</scope>
    <source>
        <strain evidence="2">XCY_ONT2</strain>
    </source>
</reference>
<dbReference type="Proteomes" id="UP001329430">
    <property type="component" value="Chromosome 4"/>
</dbReference>
<keyword evidence="1" id="KW-0732">Signal</keyword>
<evidence type="ECO:0000313" key="2">
    <source>
        <dbReference type="EMBL" id="KAK5645579.1"/>
    </source>
</evidence>
<evidence type="ECO:0000256" key="1">
    <source>
        <dbReference type="SAM" id="SignalP"/>
    </source>
</evidence>
<comment type="caution">
    <text evidence="2">The sequence shown here is derived from an EMBL/GenBank/DDBJ whole genome shotgun (WGS) entry which is preliminary data.</text>
</comment>
<organism evidence="2 3">
    <name type="scientific">Pyrocoelia pectoralis</name>
    <dbReference type="NCBI Taxonomy" id="417401"/>
    <lineage>
        <taxon>Eukaryota</taxon>
        <taxon>Metazoa</taxon>
        <taxon>Ecdysozoa</taxon>
        <taxon>Arthropoda</taxon>
        <taxon>Hexapoda</taxon>
        <taxon>Insecta</taxon>
        <taxon>Pterygota</taxon>
        <taxon>Neoptera</taxon>
        <taxon>Endopterygota</taxon>
        <taxon>Coleoptera</taxon>
        <taxon>Polyphaga</taxon>
        <taxon>Elateriformia</taxon>
        <taxon>Elateroidea</taxon>
        <taxon>Lampyridae</taxon>
        <taxon>Lampyrinae</taxon>
        <taxon>Pyrocoelia</taxon>
    </lineage>
</organism>
<dbReference type="AlphaFoldDB" id="A0AAN7VG02"/>
<feature type="signal peptide" evidence="1">
    <location>
        <begin position="1"/>
        <end position="22"/>
    </location>
</feature>
<evidence type="ECO:0000313" key="3">
    <source>
        <dbReference type="Proteomes" id="UP001329430"/>
    </source>
</evidence>
<keyword evidence="3" id="KW-1185">Reference proteome</keyword>
<accession>A0AAN7VG02</accession>
<name>A0AAN7VG02_9COLE</name>
<feature type="chain" id="PRO_5043015319" evidence="1">
    <location>
        <begin position="23"/>
        <end position="134"/>
    </location>
</feature>
<sequence length="134" mass="14944">MNNLIRLSVFLVLITVLPISECEIKISSHYLSMKLNESLSFYVTVTNFEESDVKVLFLPEYKDRITVDPPFITLNPGNKQYTITVQGVGIGKSLLTAQSSPNVSVDDVFLTATVYRSKGIDVFSVIIGWAYFAV</sequence>
<protein>
    <submittedName>
        <fullName evidence="2">Uncharacterized protein</fullName>
    </submittedName>
</protein>